<sequence length="167" mass="18911">MSDASGSAPRRPPLPRGWRRFLFRLPIRLYRARLGALLGQRFLLLEHVGRTSGQVRRVVIEVVARDDPYGPSWTVASGFGPDAAWYRNLRATPRATVQVGARRHEVEARFLSPEEGGELMARYAVRHPRVARRLCAFMGFEVRDGSPEEFRRVGTSIPFVRFEPAGP</sequence>
<name>A0A1E7KZY4_9ACTN</name>
<gene>
    <name evidence="1" type="ORF">AN218_21840</name>
</gene>
<reference evidence="1 2" key="1">
    <citation type="journal article" date="2016" name="Front. Microbiol.">
        <title>Comparative Genomics Analysis of Streptomyces Species Reveals Their Adaptation to the Marine Environment and Their Diversity at the Genomic Level.</title>
        <authorList>
            <person name="Tian X."/>
            <person name="Zhang Z."/>
            <person name="Yang T."/>
            <person name="Chen M."/>
            <person name="Li J."/>
            <person name="Chen F."/>
            <person name="Yang J."/>
            <person name="Li W."/>
            <person name="Zhang B."/>
            <person name="Zhang Z."/>
            <person name="Wu J."/>
            <person name="Zhang C."/>
            <person name="Long L."/>
            <person name="Xiao J."/>
        </authorList>
    </citation>
    <scope>NUCLEOTIDE SEQUENCE [LARGE SCALE GENOMIC DNA]</scope>
    <source>
        <strain evidence="1 2">SCSIO 10429</strain>
    </source>
</reference>
<evidence type="ECO:0000313" key="1">
    <source>
        <dbReference type="EMBL" id="OEV09475.1"/>
    </source>
</evidence>
<accession>A0A1E7KZY4</accession>
<evidence type="ECO:0000313" key="2">
    <source>
        <dbReference type="Proteomes" id="UP000176005"/>
    </source>
</evidence>
<dbReference type="InterPro" id="IPR012349">
    <property type="entry name" value="Split_barrel_FMN-bd"/>
</dbReference>
<organism evidence="1 2">
    <name type="scientific">Streptomyces nanshensis</name>
    <dbReference type="NCBI Taxonomy" id="518642"/>
    <lineage>
        <taxon>Bacteria</taxon>
        <taxon>Bacillati</taxon>
        <taxon>Actinomycetota</taxon>
        <taxon>Actinomycetes</taxon>
        <taxon>Kitasatosporales</taxon>
        <taxon>Streptomycetaceae</taxon>
        <taxon>Streptomyces</taxon>
    </lineage>
</organism>
<dbReference type="NCBIfam" id="TIGR00026">
    <property type="entry name" value="hi_GC_TIGR00026"/>
    <property type="match status" value="1"/>
</dbReference>
<comment type="caution">
    <text evidence="1">The sequence shown here is derived from an EMBL/GenBank/DDBJ whole genome shotgun (WGS) entry which is preliminary data.</text>
</comment>
<dbReference type="RefSeq" id="WP_070018603.1">
    <property type="nucleotide sequence ID" value="NZ_LJGW01000369.1"/>
</dbReference>
<dbReference type="Pfam" id="PF04075">
    <property type="entry name" value="F420H2_quin_red"/>
    <property type="match status" value="1"/>
</dbReference>
<dbReference type="EMBL" id="LJGW01000369">
    <property type="protein sequence ID" value="OEV09475.1"/>
    <property type="molecule type" value="Genomic_DNA"/>
</dbReference>
<dbReference type="InterPro" id="IPR004378">
    <property type="entry name" value="F420H2_quin_Rdtase"/>
</dbReference>
<proteinExistence type="predicted"/>
<dbReference type="Proteomes" id="UP000176005">
    <property type="component" value="Unassembled WGS sequence"/>
</dbReference>
<dbReference type="PATRIC" id="fig|518642.10.peg.5486"/>
<dbReference type="GO" id="GO:0016491">
    <property type="term" value="F:oxidoreductase activity"/>
    <property type="evidence" value="ECO:0007669"/>
    <property type="project" value="InterPro"/>
</dbReference>
<keyword evidence="2" id="KW-1185">Reference proteome</keyword>
<protein>
    <recommendedName>
        <fullName evidence="3">Nitroreductase</fullName>
    </recommendedName>
</protein>
<evidence type="ECO:0008006" key="3">
    <source>
        <dbReference type="Google" id="ProtNLM"/>
    </source>
</evidence>
<dbReference type="AlphaFoldDB" id="A0A1E7KZY4"/>
<dbReference type="Gene3D" id="2.30.110.10">
    <property type="entry name" value="Electron Transport, Fmn-binding Protein, Chain A"/>
    <property type="match status" value="1"/>
</dbReference>